<evidence type="ECO:0000313" key="3">
    <source>
        <dbReference type="Proteomes" id="UP000223071"/>
    </source>
</evidence>
<dbReference type="EMBL" id="PDJQ01000001">
    <property type="protein sequence ID" value="PFG75017.1"/>
    <property type="molecule type" value="Genomic_DNA"/>
</dbReference>
<protein>
    <submittedName>
        <fullName evidence="2">Anti-sigma-28 factor FlgM</fullName>
    </submittedName>
</protein>
<proteinExistence type="predicted"/>
<gene>
    <name evidence="2" type="ORF">A9A59_2275</name>
</gene>
<organism evidence="2 3">
    <name type="scientific">Tepidiforma thermophila (strain KCTC 52669 / CGMCC 1.13589 / G233)</name>
    <dbReference type="NCBI Taxonomy" id="2761530"/>
    <lineage>
        <taxon>Bacteria</taxon>
        <taxon>Bacillati</taxon>
        <taxon>Chloroflexota</taxon>
        <taxon>Tepidiformia</taxon>
        <taxon>Tepidiformales</taxon>
        <taxon>Tepidiformaceae</taxon>
        <taxon>Tepidiforma</taxon>
    </lineage>
</organism>
<keyword evidence="3" id="KW-1185">Reference proteome</keyword>
<evidence type="ECO:0000256" key="1">
    <source>
        <dbReference type="SAM" id="MobiDB-lite"/>
    </source>
</evidence>
<feature type="compositionally biased region" description="Low complexity" evidence="1">
    <location>
        <begin position="75"/>
        <end position="84"/>
    </location>
</feature>
<name>A0A2A9HG60_TEPT2</name>
<accession>A0A2A9HG60</accession>
<evidence type="ECO:0000313" key="2">
    <source>
        <dbReference type="EMBL" id="PFG75017.1"/>
    </source>
</evidence>
<comment type="caution">
    <text evidence="2">The sequence shown here is derived from an EMBL/GenBank/DDBJ whole genome shotgun (WGS) entry which is preliminary data.</text>
</comment>
<sequence>MLDPATSDFPSVIPFDERTRRVLELRELVRRGAYRPDPREIALALLAHALACPAPEEAGPLPAFDPARFIVRPAASAADASSPPGRLLACPGRPSAPEGRTRQLPVRVRLRHPQRRPQEPH</sequence>
<feature type="region of interest" description="Disordered" evidence="1">
    <location>
        <begin position="75"/>
        <end position="121"/>
    </location>
</feature>
<dbReference type="AlphaFoldDB" id="A0A2A9HG60"/>
<reference evidence="2 3" key="1">
    <citation type="submission" date="2017-09" db="EMBL/GenBank/DDBJ databases">
        <title>Sequencing the genomes of two abundant thermophiles in Great Basin hot springs: Thermocrinis jamiesonii and novel Chloroflexi Thermoflexus hugenholtzii.</title>
        <authorList>
            <person name="Hedlund B."/>
        </authorList>
    </citation>
    <scope>NUCLEOTIDE SEQUENCE [LARGE SCALE GENOMIC DNA]</scope>
    <source>
        <strain evidence="2 3">G233</strain>
    </source>
</reference>
<dbReference type="Proteomes" id="UP000223071">
    <property type="component" value="Unassembled WGS sequence"/>
</dbReference>